<keyword evidence="6" id="KW-1185">Reference proteome</keyword>
<dbReference type="PANTHER" id="PTHR22966:SF61">
    <property type="entry name" value="2-AMINOETHANETHIOL DIOXYGENASE"/>
    <property type="match status" value="1"/>
</dbReference>
<dbReference type="STRING" id="559515.M4C6E2"/>
<dbReference type="InterPro" id="IPR012864">
    <property type="entry name" value="PCO/ADO"/>
</dbReference>
<evidence type="ECO:0000256" key="3">
    <source>
        <dbReference type="ARBA" id="ARBA00023004"/>
    </source>
</evidence>
<proteinExistence type="predicted"/>
<feature type="compositionally biased region" description="Polar residues" evidence="4">
    <location>
        <begin position="18"/>
        <end position="27"/>
    </location>
</feature>
<evidence type="ECO:0000313" key="5">
    <source>
        <dbReference type="EnsemblProtists" id="HpaP814674"/>
    </source>
</evidence>
<protein>
    <submittedName>
        <fullName evidence="5">Uncharacterized protein</fullName>
    </submittedName>
</protein>
<dbReference type="eggNOG" id="KOG4281">
    <property type="taxonomic scope" value="Eukaryota"/>
</dbReference>
<keyword evidence="3" id="KW-0408">Iron</keyword>
<dbReference type="CDD" id="cd20289">
    <property type="entry name" value="cupin_ADO"/>
    <property type="match status" value="1"/>
</dbReference>
<organism evidence="5 6">
    <name type="scientific">Hyaloperonospora arabidopsidis (strain Emoy2)</name>
    <name type="common">Downy mildew agent</name>
    <name type="synonym">Peronospora arabidopsidis</name>
    <dbReference type="NCBI Taxonomy" id="559515"/>
    <lineage>
        <taxon>Eukaryota</taxon>
        <taxon>Sar</taxon>
        <taxon>Stramenopiles</taxon>
        <taxon>Oomycota</taxon>
        <taxon>Peronosporomycetes</taxon>
        <taxon>Peronosporales</taxon>
        <taxon>Peronosporaceae</taxon>
        <taxon>Hyaloperonospora</taxon>
    </lineage>
</organism>
<feature type="region of interest" description="Disordered" evidence="4">
    <location>
        <begin position="1"/>
        <end position="37"/>
    </location>
</feature>
<dbReference type="InterPro" id="IPR011051">
    <property type="entry name" value="RmlC_Cupin_sf"/>
</dbReference>
<accession>M4C6E2</accession>
<dbReference type="InterPro" id="IPR014710">
    <property type="entry name" value="RmlC-like_jellyroll"/>
</dbReference>
<dbReference type="PANTHER" id="PTHR22966">
    <property type="entry name" value="2-AMINOETHANETHIOL DIOXYGENASE"/>
    <property type="match status" value="1"/>
</dbReference>
<name>M4C6E2_HYAAE</name>
<dbReference type="HOGENOM" id="CLU_046942_0_0_1"/>
<dbReference type="EMBL" id="ABWE02005879">
    <property type="status" value="NOT_ANNOTATED_CDS"/>
    <property type="molecule type" value="Genomic_DNA"/>
</dbReference>
<reference evidence="6" key="1">
    <citation type="journal article" date="2010" name="Science">
        <title>Signatures of adaptation to obligate biotrophy in the Hyaloperonospora arabidopsidis genome.</title>
        <authorList>
            <person name="Baxter L."/>
            <person name="Tripathy S."/>
            <person name="Ishaque N."/>
            <person name="Boot N."/>
            <person name="Cabral A."/>
            <person name="Kemen E."/>
            <person name="Thines M."/>
            <person name="Ah-Fong A."/>
            <person name="Anderson R."/>
            <person name="Badejoko W."/>
            <person name="Bittner-Eddy P."/>
            <person name="Boore J.L."/>
            <person name="Chibucos M.C."/>
            <person name="Coates M."/>
            <person name="Dehal P."/>
            <person name="Delehaunty K."/>
            <person name="Dong S."/>
            <person name="Downton P."/>
            <person name="Dumas B."/>
            <person name="Fabro G."/>
            <person name="Fronick C."/>
            <person name="Fuerstenberg S.I."/>
            <person name="Fulton L."/>
            <person name="Gaulin E."/>
            <person name="Govers F."/>
            <person name="Hughes L."/>
            <person name="Humphray S."/>
            <person name="Jiang R.H."/>
            <person name="Judelson H."/>
            <person name="Kamoun S."/>
            <person name="Kyung K."/>
            <person name="Meijer H."/>
            <person name="Minx P."/>
            <person name="Morris P."/>
            <person name="Nelson J."/>
            <person name="Phuntumart V."/>
            <person name="Qutob D."/>
            <person name="Rehmany A."/>
            <person name="Rougon-Cardoso A."/>
            <person name="Ryden P."/>
            <person name="Torto-Alalibo T."/>
            <person name="Studholme D."/>
            <person name="Wang Y."/>
            <person name="Win J."/>
            <person name="Wood J."/>
            <person name="Clifton S.W."/>
            <person name="Rogers J."/>
            <person name="Van den Ackerveken G."/>
            <person name="Jones J.D."/>
            <person name="McDowell J.M."/>
            <person name="Beynon J."/>
            <person name="Tyler B.M."/>
        </authorList>
    </citation>
    <scope>NUCLEOTIDE SEQUENCE [LARGE SCALE GENOMIC DNA]</scope>
    <source>
        <strain evidence="6">Emoy2</strain>
    </source>
</reference>
<dbReference type="VEuPathDB" id="FungiDB:HpaG814674"/>
<dbReference type="EnsemblProtists" id="HpaT814674">
    <property type="protein sequence ID" value="HpaP814674"/>
    <property type="gene ID" value="HpaG814674"/>
</dbReference>
<evidence type="ECO:0000256" key="2">
    <source>
        <dbReference type="ARBA" id="ARBA00023002"/>
    </source>
</evidence>
<evidence type="ECO:0000313" key="6">
    <source>
        <dbReference type="Proteomes" id="UP000011713"/>
    </source>
</evidence>
<dbReference type="GO" id="GO:0046872">
    <property type="term" value="F:metal ion binding"/>
    <property type="evidence" value="ECO:0007669"/>
    <property type="project" value="UniProtKB-KW"/>
</dbReference>
<dbReference type="SUPFAM" id="SSF51182">
    <property type="entry name" value="RmlC-like cupins"/>
    <property type="match status" value="1"/>
</dbReference>
<dbReference type="AlphaFoldDB" id="M4C6E2"/>
<reference evidence="5" key="2">
    <citation type="submission" date="2015-06" db="UniProtKB">
        <authorList>
            <consortium name="EnsemblProtists"/>
        </authorList>
    </citation>
    <scope>IDENTIFICATION</scope>
    <source>
        <strain evidence="5">Emoy2</strain>
    </source>
</reference>
<dbReference type="InParanoid" id="M4C6E2"/>
<dbReference type="GO" id="GO:0016702">
    <property type="term" value="F:oxidoreductase activity, acting on single donors with incorporation of molecular oxygen, incorporation of two atoms of oxygen"/>
    <property type="evidence" value="ECO:0007669"/>
    <property type="project" value="InterPro"/>
</dbReference>
<sequence>MPRQKDTKRIDPSRARSPGQNAASTEPHNVFKVSGSPIISPRSIRPCVEADSDGNLSNGGVSLSGSSLASTTVLVAAAIAANEARKALEAEQVANTSLQGRSGVQLVVHQMLAMHTQSLAQLGVARAEFPNTKLSLKQVESLLRPVVTLCNALRADHFGIHVPTPQIARTMNDVHYWKLWESDYIDIGIFFMPPNSTIPLHNHPGMSVVTRVLYGVATVTSYDILSEAEVQTLEAGSEVVYEDATFSSDAVNPEVGSVSWARISREGHFGPETTTWLDPRRFNLHNIQASSDIGCAMLDVMVPPYDNANRDCHHFKILEQKMVRNERIVRMLESVMSTEGTLDSALGSNRCINELVTGNVHAAPEDHICGANTRLELRHPATFVDLSRLSVVND</sequence>
<keyword evidence="1" id="KW-0479">Metal-binding</keyword>
<feature type="compositionally biased region" description="Basic and acidic residues" evidence="4">
    <location>
        <begin position="1"/>
        <end position="14"/>
    </location>
</feature>
<dbReference type="Gene3D" id="2.60.120.10">
    <property type="entry name" value="Jelly Rolls"/>
    <property type="match status" value="1"/>
</dbReference>
<dbReference type="Pfam" id="PF07847">
    <property type="entry name" value="PCO_ADO"/>
    <property type="match status" value="1"/>
</dbReference>
<dbReference type="Proteomes" id="UP000011713">
    <property type="component" value="Unassembled WGS sequence"/>
</dbReference>
<evidence type="ECO:0000256" key="1">
    <source>
        <dbReference type="ARBA" id="ARBA00022723"/>
    </source>
</evidence>
<keyword evidence="2" id="KW-0560">Oxidoreductase</keyword>
<evidence type="ECO:0000256" key="4">
    <source>
        <dbReference type="SAM" id="MobiDB-lite"/>
    </source>
</evidence>
<dbReference type="OMA" id="SWARVSR"/>